<feature type="chain" id="PRO_5044823113" evidence="1">
    <location>
        <begin position="29"/>
        <end position="82"/>
    </location>
</feature>
<evidence type="ECO:0000313" key="3">
    <source>
        <dbReference type="Proteomes" id="UP001620645"/>
    </source>
</evidence>
<sequence length="82" mass="8659">MAFFPIPFHLALCVVVASVLLILTQCCGCCKKKAAPAYPVAVAPIPIPTPPSAPRQPPVAANDPNYATLANLDKNMFLNKAL</sequence>
<reference evidence="2 3" key="1">
    <citation type="submission" date="2024-10" db="EMBL/GenBank/DDBJ databases">
        <authorList>
            <person name="Kim D."/>
        </authorList>
    </citation>
    <scope>NUCLEOTIDE SEQUENCE [LARGE SCALE GENOMIC DNA]</scope>
    <source>
        <strain evidence="2">Taebaek</strain>
    </source>
</reference>
<gene>
    <name evidence="2" type="ORF">niasHS_010720</name>
</gene>
<name>A0ABD2ITK0_HETSC</name>
<dbReference type="EMBL" id="JBICCN010000254">
    <property type="protein sequence ID" value="KAL3082918.1"/>
    <property type="molecule type" value="Genomic_DNA"/>
</dbReference>
<dbReference type="Pfam" id="PF03057">
    <property type="entry name" value="DUF236"/>
    <property type="match status" value="1"/>
</dbReference>
<dbReference type="Proteomes" id="UP001620645">
    <property type="component" value="Unassembled WGS sequence"/>
</dbReference>
<proteinExistence type="predicted"/>
<evidence type="ECO:0000256" key="1">
    <source>
        <dbReference type="SAM" id="SignalP"/>
    </source>
</evidence>
<dbReference type="AlphaFoldDB" id="A0ABD2ITK0"/>
<organism evidence="2 3">
    <name type="scientific">Heterodera schachtii</name>
    <name type="common">Sugarbeet cyst nematode worm</name>
    <name type="synonym">Tylenchus schachtii</name>
    <dbReference type="NCBI Taxonomy" id="97005"/>
    <lineage>
        <taxon>Eukaryota</taxon>
        <taxon>Metazoa</taxon>
        <taxon>Ecdysozoa</taxon>
        <taxon>Nematoda</taxon>
        <taxon>Chromadorea</taxon>
        <taxon>Rhabditida</taxon>
        <taxon>Tylenchina</taxon>
        <taxon>Tylenchomorpha</taxon>
        <taxon>Tylenchoidea</taxon>
        <taxon>Heteroderidae</taxon>
        <taxon>Heteroderinae</taxon>
        <taxon>Heterodera</taxon>
    </lineage>
</organism>
<dbReference type="InterPro" id="IPR004296">
    <property type="entry name" value="DUF236"/>
</dbReference>
<keyword evidence="1" id="KW-0732">Signal</keyword>
<protein>
    <submittedName>
        <fullName evidence="2">Uncharacterized protein</fullName>
    </submittedName>
</protein>
<feature type="signal peptide" evidence="1">
    <location>
        <begin position="1"/>
        <end position="28"/>
    </location>
</feature>
<comment type="caution">
    <text evidence="2">The sequence shown here is derived from an EMBL/GenBank/DDBJ whole genome shotgun (WGS) entry which is preliminary data.</text>
</comment>
<accession>A0ABD2ITK0</accession>
<evidence type="ECO:0000313" key="2">
    <source>
        <dbReference type="EMBL" id="KAL3082918.1"/>
    </source>
</evidence>
<keyword evidence="3" id="KW-1185">Reference proteome</keyword>